<dbReference type="InterPro" id="IPR036397">
    <property type="entry name" value="RNaseH_sf"/>
</dbReference>
<dbReference type="InterPro" id="IPR009057">
    <property type="entry name" value="Homeodomain-like_sf"/>
</dbReference>
<evidence type="ECO:0000259" key="4">
    <source>
        <dbReference type="Pfam" id="PF21517"/>
    </source>
</evidence>
<dbReference type="GO" id="GO:0005634">
    <property type="term" value="C:nucleus"/>
    <property type="evidence" value="ECO:0007669"/>
    <property type="project" value="UniProtKB-SubCell"/>
</dbReference>
<comment type="subcellular location">
    <subcellularLocation>
        <location evidence="1">Nucleus</location>
    </subcellularLocation>
</comment>
<feature type="domain" description="Tc1-like transposase DDE" evidence="3">
    <location>
        <begin position="141"/>
        <end position="291"/>
    </location>
</feature>
<evidence type="ECO:0000313" key="6">
    <source>
        <dbReference type="WBParaSite" id="L893_g17275.t1"/>
    </source>
</evidence>
<dbReference type="InterPro" id="IPR052338">
    <property type="entry name" value="Transposase_5"/>
</dbReference>
<feature type="domain" description="Tc3 transposase DNA binding" evidence="2">
    <location>
        <begin position="3"/>
        <end position="50"/>
    </location>
</feature>
<keyword evidence="5" id="KW-1185">Reference proteome</keyword>
<accession>A0A1I7YKG6</accession>
<dbReference type="InterPro" id="IPR036388">
    <property type="entry name" value="WH-like_DNA-bd_sf"/>
</dbReference>
<dbReference type="Proteomes" id="UP000095287">
    <property type="component" value="Unplaced"/>
</dbReference>
<dbReference type="Gene3D" id="1.10.10.10">
    <property type="entry name" value="Winged helix-like DNA-binding domain superfamily/Winged helix DNA-binding domain"/>
    <property type="match status" value="1"/>
</dbReference>
<protein>
    <submittedName>
        <fullName evidence="6">Transposable element Tc3 transposase</fullName>
    </submittedName>
</protein>
<feature type="domain" description="Transposable element Tc3 transposase-like DNA-binding HTH" evidence="4">
    <location>
        <begin position="66"/>
        <end position="103"/>
    </location>
</feature>
<dbReference type="PANTHER" id="PTHR23022:SF129">
    <property type="entry name" value="TRANSPOSABLE ELEMENT TC3 TRANSPOSASE"/>
    <property type="match status" value="1"/>
</dbReference>
<dbReference type="WBParaSite" id="L893_g17275.t1">
    <property type="protein sequence ID" value="L893_g17275.t1"/>
    <property type="gene ID" value="L893_g17275"/>
</dbReference>
<dbReference type="Gene3D" id="1.10.10.60">
    <property type="entry name" value="Homeodomain-like"/>
    <property type="match status" value="1"/>
</dbReference>
<dbReference type="InterPro" id="IPR048703">
    <property type="entry name" value="Tnp_Tc3-like_HTH"/>
</dbReference>
<dbReference type="Gene3D" id="3.30.420.10">
    <property type="entry name" value="Ribonuclease H-like superfamily/Ribonuclease H"/>
    <property type="match status" value="1"/>
</dbReference>
<dbReference type="InterPro" id="IPR047655">
    <property type="entry name" value="Transpos_IS630-like"/>
</dbReference>
<dbReference type="Pfam" id="PF11427">
    <property type="entry name" value="HTH_Tnp_Tc3_1"/>
    <property type="match status" value="1"/>
</dbReference>
<dbReference type="NCBIfam" id="NF033545">
    <property type="entry name" value="transpos_IS630"/>
    <property type="match status" value="1"/>
</dbReference>
<evidence type="ECO:0000313" key="5">
    <source>
        <dbReference type="Proteomes" id="UP000095287"/>
    </source>
</evidence>
<dbReference type="InterPro" id="IPR038717">
    <property type="entry name" value="Tc1-like_DDE_dom"/>
</dbReference>
<evidence type="ECO:0000256" key="1">
    <source>
        <dbReference type="ARBA" id="ARBA00004123"/>
    </source>
</evidence>
<dbReference type="Pfam" id="PF13358">
    <property type="entry name" value="DDE_3"/>
    <property type="match status" value="1"/>
</dbReference>
<dbReference type="GO" id="GO:0003677">
    <property type="term" value="F:DNA binding"/>
    <property type="evidence" value="ECO:0007669"/>
    <property type="project" value="InterPro"/>
</dbReference>
<dbReference type="Pfam" id="PF21517">
    <property type="entry name" value="HTH_Tnp_Tc3_2_like"/>
    <property type="match status" value="1"/>
</dbReference>
<evidence type="ECO:0000259" key="3">
    <source>
        <dbReference type="Pfam" id="PF13358"/>
    </source>
</evidence>
<sequence>MGRGKRLSEVEQGQIRVLHDEGLSIRKIALKIGRSHQVVGNYLRDTDNYGKKCSPGRPRKLDKTTERFVRRIASNSQKTACEIRDECGLSVNPSTILRTLHRSSNIVRQTLKSCPNLSLRHVAARKEIAEEWMDFGRKWDRVVFSDEKKFNLDGPDGAWHYWRDLRKEPKYFKTRNFGGGSLMIWAGFSVFGKTPVAFCSTKMNSLDYQEVLRMNLLPYFARFRSARHIFQQDNAAIHSSRSTNDWLSANNITVLKWPACSPDLNPMENAWALIVRDVYRAGRQYGSVAELRAEISKAWDRLPMQTLIKLSRIVSESLLRIAEAERTTKVVNNTIYCVFFE</sequence>
<dbReference type="SUPFAM" id="SSF46689">
    <property type="entry name" value="Homeodomain-like"/>
    <property type="match status" value="1"/>
</dbReference>
<organism evidence="5 6">
    <name type="scientific">Steinernema glaseri</name>
    <dbReference type="NCBI Taxonomy" id="37863"/>
    <lineage>
        <taxon>Eukaryota</taxon>
        <taxon>Metazoa</taxon>
        <taxon>Ecdysozoa</taxon>
        <taxon>Nematoda</taxon>
        <taxon>Chromadorea</taxon>
        <taxon>Rhabditida</taxon>
        <taxon>Tylenchina</taxon>
        <taxon>Panagrolaimomorpha</taxon>
        <taxon>Strongyloidoidea</taxon>
        <taxon>Steinernematidae</taxon>
        <taxon>Steinernema</taxon>
    </lineage>
</organism>
<name>A0A1I7YKG6_9BILA</name>
<dbReference type="AlphaFoldDB" id="A0A1I7YKG6"/>
<dbReference type="InterPro" id="IPR025898">
    <property type="entry name" value="Tc3_transposase_DNA-bd_dom"/>
</dbReference>
<dbReference type="PANTHER" id="PTHR23022">
    <property type="entry name" value="TRANSPOSABLE ELEMENT-RELATED"/>
    <property type="match status" value="1"/>
</dbReference>
<reference evidence="6" key="1">
    <citation type="submission" date="2016-11" db="UniProtKB">
        <authorList>
            <consortium name="WormBaseParasite"/>
        </authorList>
    </citation>
    <scope>IDENTIFICATION</scope>
</reference>
<proteinExistence type="predicted"/>
<evidence type="ECO:0000259" key="2">
    <source>
        <dbReference type="Pfam" id="PF11427"/>
    </source>
</evidence>